<feature type="signal peptide" evidence="1">
    <location>
        <begin position="1"/>
        <end position="21"/>
    </location>
</feature>
<protein>
    <submittedName>
        <fullName evidence="2">Uncharacterized protein</fullName>
    </submittedName>
</protein>
<feature type="chain" id="PRO_5035718578" evidence="1">
    <location>
        <begin position="22"/>
        <end position="184"/>
    </location>
</feature>
<keyword evidence="1" id="KW-0732">Signal</keyword>
<dbReference type="AlphaFoldDB" id="A0A8T0RCB4"/>
<evidence type="ECO:0000313" key="2">
    <source>
        <dbReference type="EMBL" id="KAG2582720.1"/>
    </source>
</evidence>
<keyword evidence="3" id="KW-1185">Reference proteome</keyword>
<dbReference type="EMBL" id="CM029047">
    <property type="protein sequence ID" value="KAG2582720.1"/>
    <property type="molecule type" value="Genomic_DNA"/>
</dbReference>
<sequence length="184" mass="20494">MNGLPFTHGFCLSILYQHMLSVSPVISCGRFSEYTQPPLPLAAGHSYGGGAGVQPQVLPVRFSLSYLECCEPYYMPQGSGQHCLPQPAQPMQHHWYPSPTTLADTFAGAGVLTKATHALPKDAKCNCEVVRLWIFKVHAPKLIKHGWTRGYSCSRNIWVLGPYELYHGGTSLRRAMYTILIRFL</sequence>
<evidence type="ECO:0000256" key="1">
    <source>
        <dbReference type="SAM" id="SignalP"/>
    </source>
</evidence>
<proteinExistence type="predicted"/>
<organism evidence="2 3">
    <name type="scientific">Panicum virgatum</name>
    <name type="common">Blackwell switchgrass</name>
    <dbReference type="NCBI Taxonomy" id="38727"/>
    <lineage>
        <taxon>Eukaryota</taxon>
        <taxon>Viridiplantae</taxon>
        <taxon>Streptophyta</taxon>
        <taxon>Embryophyta</taxon>
        <taxon>Tracheophyta</taxon>
        <taxon>Spermatophyta</taxon>
        <taxon>Magnoliopsida</taxon>
        <taxon>Liliopsida</taxon>
        <taxon>Poales</taxon>
        <taxon>Poaceae</taxon>
        <taxon>PACMAD clade</taxon>
        <taxon>Panicoideae</taxon>
        <taxon>Panicodae</taxon>
        <taxon>Paniceae</taxon>
        <taxon>Panicinae</taxon>
        <taxon>Panicum</taxon>
        <taxon>Panicum sect. Hiantes</taxon>
    </lineage>
</organism>
<name>A0A8T0RCB4_PANVG</name>
<evidence type="ECO:0000313" key="3">
    <source>
        <dbReference type="Proteomes" id="UP000823388"/>
    </source>
</evidence>
<reference evidence="2" key="1">
    <citation type="submission" date="2020-05" db="EMBL/GenBank/DDBJ databases">
        <title>WGS assembly of Panicum virgatum.</title>
        <authorList>
            <person name="Lovell J.T."/>
            <person name="Jenkins J."/>
            <person name="Shu S."/>
            <person name="Juenger T.E."/>
            <person name="Schmutz J."/>
        </authorList>
    </citation>
    <scope>NUCLEOTIDE SEQUENCE</scope>
    <source>
        <strain evidence="2">AP13</strain>
    </source>
</reference>
<accession>A0A8T0RCB4</accession>
<dbReference type="Proteomes" id="UP000823388">
    <property type="component" value="Chromosome 6K"/>
</dbReference>
<gene>
    <name evidence="2" type="ORF">PVAP13_6KG177800</name>
</gene>
<comment type="caution">
    <text evidence="2">The sequence shown here is derived from an EMBL/GenBank/DDBJ whole genome shotgun (WGS) entry which is preliminary data.</text>
</comment>